<name>A0A2U3EAT5_PURLI</name>
<dbReference type="AlphaFoldDB" id="A0A2U3EAT5"/>
<feature type="region of interest" description="Disordered" evidence="1">
    <location>
        <begin position="1"/>
        <end position="23"/>
    </location>
</feature>
<proteinExistence type="predicted"/>
<feature type="compositionally biased region" description="Gly residues" evidence="1">
    <location>
        <begin position="185"/>
        <end position="194"/>
    </location>
</feature>
<feature type="compositionally biased region" description="Low complexity" evidence="1">
    <location>
        <begin position="1"/>
        <end position="16"/>
    </location>
</feature>
<reference evidence="2 3" key="1">
    <citation type="journal article" date="2016" name="Front. Microbiol.">
        <title>Genome and transcriptome sequences reveal the specific parasitism of the nematophagous Purpureocillium lilacinum 36-1.</title>
        <authorList>
            <person name="Xie J."/>
            <person name="Li S."/>
            <person name="Mo C."/>
            <person name="Xiao X."/>
            <person name="Peng D."/>
            <person name="Wang G."/>
            <person name="Xiao Y."/>
        </authorList>
    </citation>
    <scope>NUCLEOTIDE SEQUENCE [LARGE SCALE GENOMIC DNA]</scope>
    <source>
        <strain evidence="2 3">36-1</strain>
    </source>
</reference>
<evidence type="ECO:0000313" key="3">
    <source>
        <dbReference type="Proteomes" id="UP000245956"/>
    </source>
</evidence>
<dbReference type="Proteomes" id="UP000245956">
    <property type="component" value="Unassembled WGS sequence"/>
</dbReference>
<evidence type="ECO:0000256" key="1">
    <source>
        <dbReference type="SAM" id="MobiDB-lite"/>
    </source>
</evidence>
<feature type="compositionally biased region" description="Polar residues" evidence="1">
    <location>
        <begin position="139"/>
        <end position="148"/>
    </location>
</feature>
<feature type="compositionally biased region" description="Low complexity" evidence="1">
    <location>
        <begin position="58"/>
        <end position="76"/>
    </location>
</feature>
<feature type="compositionally biased region" description="Polar residues" evidence="1">
    <location>
        <begin position="88"/>
        <end position="97"/>
    </location>
</feature>
<protein>
    <submittedName>
        <fullName evidence="2">Uncharacterized protein</fullName>
    </submittedName>
</protein>
<organism evidence="2 3">
    <name type="scientific">Purpureocillium lilacinum</name>
    <name type="common">Paecilomyces lilacinus</name>
    <dbReference type="NCBI Taxonomy" id="33203"/>
    <lineage>
        <taxon>Eukaryota</taxon>
        <taxon>Fungi</taxon>
        <taxon>Dikarya</taxon>
        <taxon>Ascomycota</taxon>
        <taxon>Pezizomycotina</taxon>
        <taxon>Sordariomycetes</taxon>
        <taxon>Hypocreomycetidae</taxon>
        <taxon>Hypocreales</taxon>
        <taxon>Ophiocordycipitaceae</taxon>
        <taxon>Purpureocillium</taxon>
    </lineage>
</organism>
<accession>A0A2U3EAT5</accession>
<gene>
    <name evidence="2" type="ORF">PCL_11720</name>
</gene>
<dbReference type="EMBL" id="LCWV01000007">
    <property type="protein sequence ID" value="PWI71626.1"/>
    <property type="molecule type" value="Genomic_DNA"/>
</dbReference>
<sequence>MVADSSNGSGSAGRSRPVQLAGQIGIETMQVGACNPRHQLPTFAPQPGPCQLSTGCDKLCPSSASSGSKLGDSDSCLDARRGTRTRTHAGQASQQAHTAGAPSLPPAHSDRASFPAHAGTAVHRHRSQAHLWTDARLTQPPSGSQDTARYQVRVRDPTGPDDAATVSHQASSAVQARPYDAEARIGGGRQGGLGSPPTGQDGPGQRHCVLPGTRHAGSGGMNGYDAAIADRLTSRVQPLRPRGGGLASLPLG</sequence>
<evidence type="ECO:0000313" key="2">
    <source>
        <dbReference type="EMBL" id="PWI71626.1"/>
    </source>
</evidence>
<comment type="caution">
    <text evidence="2">The sequence shown here is derived from an EMBL/GenBank/DDBJ whole genome shotgun (WGS) entry which is preliminary data.</text>
</comment>
<feature type="region of interest" description="Disordered" evidence="1">
    <location>
        <begin position="54"/>
        <end position="222"/>
    </location>
</feature>